<organism evidence="2 3">
    <name type="scientific">Phytophthora megakarya</name>
    <dbReference type="NCBI Taxonomy" id="4795"/>
    <lineage>
        <taxon>Eukaryota</taxon>
        <taxon>Sar</taxon>
        <taxon>Stramenopiles</taxon>
        <taxon>Oomycota</taxon>
        <taxon>Peronosporomycetes</taxon>
        <taxon>Peronosporales</taxon>
        <taxon>Peronosporaceae</taxon>
        <taxon>Phytophthora</taxon>
    </lineage>
</organism>
<evidence type="ECO:0000256" key="1">
    <source>
        <dbReference type="SAM" id="MobiDB-lite"/>
    </source>
</evidence>
<comment type="caution">
    <text evidence="2">The sequence shown here is derived from an EMBL/GenBank/DDBJ whole genome shotgun (WGS) entry which is preliminary data.</text>
</comment>
<accession>A0A225WFF6</accession>
<gene>
    <name evidence="2" type="ORF">PHMEG_0009762</name>
</gene>
<protein>
    <submittedName>
        <fullName evidence="2">Uncharacterized protein</fullName>
    </submittedName>
</protein>
<keyword evidence="3" id="KW-1185">Reference proteome</keyword>
<sequence>MVRKDVMRHCTYECREAKRNDFMLFNVIKEKARVQHKYHLLAFEQRSRSTPAKKPNGNTAKNKDSRPKQPNHGPSRTGSGSPPGQKKEIKPPITGCWHCKGLHWFRDCPTATEER</sequence>
<evidence type="ECO:0000313" key="3">
    <source>
        <dbReference type="Proteomes" id="UP000198211"/>
    </source>
</evidence>
<reference evidence="3" key="1">
    <citation type="submission" date="2017-03" db="EMBL/GenBank/DDBJ databases">
        <title>Phytopthora megakarya and P. palmivora, two closely related causual agents of cacao black pod achieved similar genome size and gene model numbers by different mechanisms.</title>
        <authorList>
            <person name="Ali S."/>
            <person name="Shao J."/>
            <person name="Larry D.J."/>
            <person name="Kronmiller B."/>
            <person name="Shen D."/>
            <person name="Strem M.D."/>
            <person name="Melnick R.L."/>
            <person name="Guiltinan M.J."/>
            <person name="Tyler B.M."/>
            <person name="Meinhardt L.W."/>
            <person name="Bailey B.A."/>
        </authorList>
    </citation>
    <scope>NUCLEOTIDE SEQUENCE [LARGE SCALE GENOMIC DNA]</scope>
    <source>
        <strain evidence="3">zdho120</strain>
    </source>
</reference>
<name>A0A225WFF6_9STRA</name>
<dbReference type="EMBL" id="NBNE01000932">
    <property type="protein sequence ID" value="OWZ16451.1"/>
    <property type="molecule type" value="Genomic_DNA"/>
</dbReference>
<dbReference type="AlphaFoldDB" id="A0A225WFF6"/>
<evidence type="ECO:0000313" key="2">
    <source>
        <dbReference type="EMBL" id="OWZ16451.1"/>
    </source>
</evidence>
<feature type="compositionally biased region" description="Low complexity" evidence="1">
    <location>
        <begin position="73"/>
        <end position="84"/>
    </location>
</feature>
<dbReference type="OrthoDB" id="126052at2759"/>
<dbReference type="Proteomes" id="UP000198211">
    <property type="component" value="Unassembled WGS sequence"/>
</dbReference>
<proteinExistence type="predicted"/>
<feature type="region of interest" description="Disordered" evidence="1">
    <location>
        <begin position="43"/>
        <end position="99"/>
    </location>
</feature>